<dbReference type="HOGENOM" id="CLU_3321648_0_0_6"/>
<dbReference type="AlphaFoldDB" id="A4BVN0"/>
<dbReference type="STRING" id="314278.NB231_05351"/>
<gene>
    <name evidence="1" type="ORF">NB231_05351</name>
</gene>
<accession>A4BVN0</accession>
<dbReference type="EMBL" id="AAOF01000029">
    <property type="protein sequence ID" value="EAR20212.1"/>
    <property type="molecule type" value="Genomic_DNA"/>
</dbReference>
<keyword evidence="2" id="KW-1185">Reference proteome</keyword>
<evidence type="ECO:0000313" key="1">
    <source>
        <dbReference type="EMBL" id="EAR20212.1"/>
    </source>
</evidence>
<organism evidence="1 2">
    <name type="scientific">Nitrococcus mobilis Nb-231</name>
    <dbReference type="NCBI Taxonomy" id="314278"/>
    <lineage>
        <taxon>Bacteria</taxon>
        <taxon>Pseudomonadati</taxon>
        <taxon>Pseudomonadota</taxon>
        <taxon>Gammaproteobacteria</taxon>
        <taxon>Chromatiales</taxon>
        <taxon>Ectothiorhodospiraceae</taxon>
        <taxon>Nitrococcus</taxon>
    </lineage>
</organism>
<feature type="non-terminal residue" evidence="1">
    <location>
        <position position="39"/>
    </location>
</feature>
<evidence type="ECO:0000313" key="2">
    <source>
        <dbReference type="Proteomes" id="UP000003374"/>
    </source>
</evidence>
<comment type="caution">
    <text evidence="1">The sequence shown here is derived from an EMBL/GenBank/DDBJ whole genome shotgun (WGS) entry which is preliminary data.</text>
</comment>
<proteinExistence type="predicted"/>
<dbReference type="Proteomes" id="UP000003374">
    <property type="component" value="Unassembled WGS sequence"/>
</dbReference>
<reference evidence="1 2" key="1">
    <citation type="submission" date="2006-02" db="EMBL/GenBank/DDBJ databases">
        <authorList>
            <person name="Waterbury J."/>
            <person name="Ferriera S."/>
            <person name="Johnson J."/>
            <person name="Kravitz S."/>
            <person name="Halpern A."/>
            <person name="Remington K."/>
            <person name="Beeson K."/>
            <person name="Tran B."/>
            <person name="Rogers Y.-H."/>
            <person name="Friedman R."/>
            <person name="Venter J.C."/>
        </authorList>
    </citation>
    <scope>NUCLEOTIDE SEQUENCE [LARGE SCALE GENOMIC DNA]</scope>
    <source>
        <strain evidence="1 2">Nb-231</strain>
    </source>
</reference>
<protein>
    <submittedName>
        <fullName evidence="1">Uncharacterized protein</fullName>
    </submittedName>
</protein>
<sequence length="39" mass="3869">MNIAPNAQNVTIGTLGTGSVRLPGSPAATRVGDLGVTDF</sequence>
<name>A4BVN0_9GAMM</name>